<feature type="chain" id="PRO_5011466150" evidence="7">
    <location>
        <begin position="23"/>
        <end position="637"/>
    </location>
</feature>
<evidence type="ECO:0000256" key="2">
    <source>
        <dbReference type="ARBA" id="ARBA00022475"/>
    </source>
</evidence>
<name>A0A1G6KDU7_9BACT</name>
<keyword evidence="2" id="KW-1003">Cell membrane</keyword>
<gene>
    <name evidence="9" type="ORF">SAMN05216323_102443</name>
</gene>
<reference evidence="9 10" key="1">
    <citation type="submission" date="2016-09" db="EMBL/GenBank/DDBJ databases">
        <authorList>
            <person name="Capua I."/>
            <person name="De Benedictis P."/>
            <person name="Joannis T."/>
            <person name="Lombin L.H."/>
            <person name="Cattoli G."/>
        </authorList>
    </citation>
    <scope>NUCLEOTIDE SEQUENCE [LARGE SCALE GENOMIC DNA]</scope>
    <source>
        <strain evidence="9 10">A7P-90m</strain>
    </source>
</reference>
<dbReference type="STRING" id="1640674.SAMN05216323_102443"/>
<feature type="transmembrane region" description="Helical" evidence="6">
    <location>
        <begin position="310"/>
        <end position="326"/>
    </location>
</feature>
<comment type="subcellular location">
    <subcellularLocation>
        <location evidence="1">Cell membrane</location>
        <topology evidence="1">Multi-pass membrane protein</topology>
    </subcellularLocation>
</comment>
<evidence type="ECO:0000313" key="10">
    <source>
        <dbReference type="Proteomes" id="UP000199452"/>
    </source>
</evidence>
<feature type="transmembrane region" description="Helical" evidence="6">
    <location>
        <begin position="593"/>
        <end position="611"/>
    </location>
</feature>
<feature type="transmembrane region" description="Helical" evidence="6">
    <location>
        <begin position="368"/>
        <end position="388"/>
    </location>
</feature>
<evidence type="ECO:0000256" key="4">
    <source>
        <dbReference type="ARBA" id="ARBA00022989"/>
    </source>
</evidence>
<feature type="transmembrane region" description="Helical" evidence="6">
    <location>
        <begin position="108"/>
        <end position="126"/>
    </location>
</feature>
<evidence type="ECO:0000256" key="3">
    <source>
        <dbReference type="ARBA" id="ARBA00022692"/>
    </source>
</evidence>
<dbReference type="RefSeq" id="WP_125869809.1">
    <property type="nucleotide sequence ID" value="NZ_FMYP01000024.1"/>
</dbReference>
<evidence type="ECO:0000256" key="6">
    <source>
        <dbReference type="SAM" id="Phobius"/>
    </source>
</evidence>
<feature type="transmembrane region" description="Helical" evidence="6">
    <location>
        <begin position="417"/>
        <end position="436"/>
    </location>
</feature>
<keyword evidence="7" id="KW-0732">Signal</keyword>
<feature type="transmembrane region" description="Helical" evidence="6">
    <location>
        <begin position="220"/>
        <end position="237"/>
    </location>
</feature>
<dbReference type="Proteomes" id="UP000199452">
    <property type="component" value="Unassembled WGS sequence"/>
</dbReference>
<feature type="signal peptide" evidence="7">
    <location>
        <begin position="1"/>
        <end position="22"/>
    </location>
</feature>
<dbReference type="EMBL" id="FMYP01000024">
    <property type="protein sequence ID" value="SDC29133.1"/>
    <property type="molecule type" value="Genomic_DNA"/>
</dbReference>
<feature type="transmembrane region" description="Helical" evidence="6">
    <location>
        <begin position="181"/>
        <end position="200"/>
    </location>
</feature>
<dbReference type="Pfam" id="PF03553">
    <property type="entry name" value="Na_H_antiporter"/>
    <property type="match status" value="1"/>
</dbReference>
<evidence type="ECO:0000256" key="1">
    <source>
        <dbReference type="ARBA" id="ARBA00004651"/>
    </source>
</evidence>
<feature type="domain" description="Na+/H+ antiporter NhaC-like C-terminal" evidence="8">
    <location>
        <begin position="270"/>
        <end position="602"/>
    </location>
</feature>
<organism evidence="9 10">
    <name type="scientific">Williamwhitmania taraxaci</name>
    <dbReference type="NCBI Taxonomy" id="1640674"/>
    <lineage>
        <taxon>Bacteria</taxon>
        <taxon>Pseudomonadati</taxon>
        <taxon>Bacteroidota</taxon>
        <taxon>Bacteroidia</taxon>
        <taxon>Bacteroidales</taxon>
        <taxon>Williamwhitmaniaceae</taxon>
        <taxon>Williamwhitmania</taxon>
    </lineage>
</organism>
<dbReference type="AlphaFoldDB" id="A0A1G6KDU7"/>
<evidence type="ECO:0000256" key="5">
    <source>
        <dbReference type="ARBA" id="ARBA00023136"/>
    </source>
</evidence>
<evidence type="ECO:0000259" key="8">
    <source>
        <dbReference type="Pfam" id="PF03553"/>
    </source>
</evidence>
<sequence>MSKIFFSVLLGLVFILSPFSTAANGQEQSFKITSPWFFVKEIPAKFEISSKRNTTVEDTIQAIITTPDTTYTFCLINGSGTISVPIQQKGIVTVEISNYKEEIDVNPIPLWFSIIPPLIAILLALLLKEVYTALFLGIIMGTAAMHFYSGSNILTALFQGIFTFIDTYLIRAIADVGHASIIVFSLLIGAMVSLITVNGGMKGVVDVLAKRARSPRSGQMITYLLGIAIFFDDYANTMVVGNTMRPVTDRLKISREKLAYIVDATAAPVAALALITTWIGIELSYIQEGLNAINIDESAYSVFIKSLNTRFYPIFTIIFMFMIIWMKRDYGSMYKFEIMAREAKPEEEPQANSNSTTHLEEVTDKARWYNAVIPVLVVVFGTIIALFYTGYSPEVWDNQSITFGTKVMDTIGRSNSYTALLWASILGVLCALGLTLTQRLVNLNRSMEALIDGIKTMLPAILILVMAWSLAAITMELHTANYISGLLIKMQVSPYLMPALTFVLAAAIAFSTGTSWGTMAILYPLILPASWLINQQNGLSYDTSINLFYGVISSILAGAVFGDHCSPISDTTILSSLASGCNHINHVKTQMPYALTVAGVSLCIGIIPSAYGVSTWILYPVGTLIMWAIIRKVGKKT</sequence>
<protein>
    <submittedName>
        <fullName evidence="9">Transporter, NhaC family</fullName>
    </submittedName>
</protein>
<keyword evidence="5 6" id="KW-0472">Membrane</keyword>
<dbReference type="GO" id="GO:0005886">
    <property type="term" value="C:plasma membrane"/>
    <property type="evidence" value="ECO:0007669"/>
    <property type="project" value="UniProtKB-SubCell"/>
</dbReference>
<feature type="transmembrane region" description="Helical" evidence="6">
    <location>
        <begin position="457"/>
        <end position="475"/>
    </location>
</feature>
<keyword evidence="10" id="KW-1185">Reference proteome</keyword>
<keyword evidence="3 6" id="KW-0812">Transmembrane</keyword>
<dbReference type="OrthoDB" id="9762978at2"/>
<feature type="transmembrane region" description="Helical" evidence="6">
    <location>
        <begin position="495"/>
        <end position="526"/>
    </location>
</feature>
<proteinExistence type="predicted"/>
<evidence type="ECO:0000256" key="7">
    <source>
        <dbReference type="SAM" id="SignalP"/>
    </source>
</evidence>
<accession>A0A1G6KDU7</accession>
<dbReference type="InterPro" id="IPR018461">
    <property type="entry name" value="Na/H_Antiport_NhaC-like_C"/>
</dbReference>
<dbReference type="PANTHER" id="PTHR43478:SF1">
    <property type="entry name" value="NA+_H+ ANTIPORTER NHAC-LIKE C-TERMINAL DOMAIN-CONTAINING PROTEIN"/>
    <property type="match status" value="1"/>
</dbReference>
<keyword evidence="4 6" id="KW-1133">Transmembrane helix</keyword>
<dbReference type="PANTHER" id="PTHR43478">
    <property type="entry name" value="NA+/H+ ANTIPORTER-RELATED"/>
    <property type="match status" value="1"/>
</dbReference>
<evidence type="ECO:0000313" key="9">
    <source>
        <dbReference type="EMBL" id="SDC29133.1"/>
    </source>
</evidence>
<feature type="transmembrane region" description="Helical" evidence="6">
    <location>
        <begin position="258"/>
        <end position="281"/>
    </location>
</feature>